<feature type="signal peptide" evidence="7">
    <location>
        <begin position="1"/>
        <end position="20"/>
    </location>
</feature>
<keyword evidence="1" id="KW-1003">Cell membrane</keyword>
<feature type="region of interest" description="Disordered" evidence="6">
    <location>
        <begin position="176"/>
        <end position="200"/>
    </location>
</feature>
<evidence type="ECO:0000256" key="4">
    <source>
        <dbReference type="ARBA" id="ARBA00022989"/>
    </source>
</evidence>
<dbReference type="PROSITE" id="PS51257">
    <property type="entry name" value="PROKAR_LIPOPROTEIN"/>
    <property type="match status" value="1"/>
</dbReference>
<evidence type="ECO:0000256" key="2">
    <source>
        <dbReference type="ARBA" id="ARBA00022519"/>
    </source>
</evidence>
<dbReference type="InterPro" id="IPR026265">
    <property type="entry name" value="LptC"/>
</dbReference>
<keyword evidence="7" id="KW-0732">Signal</keyword>
<dbReference type="Proteomes" id="UP000635885">
    <property type="component" value="Unassembled WGS sequence"/>
</dbReference>
<dbReference type="PANTHER" id="PTHR37481">
    <property type="entry name" value="LIPOPOLYSACCHARIDE EXPORT SYSTEM PROTEIN LPTC"/>
    <property type="match status" value="1"/>
</dbReference>
<evidence type="ECO:0000313" key="9">
    <source>
        <dbReference type="Proteomes" id="UP000635885"/>
    </source>
</evidence>
<evidence type="ECO:0000256" key="1">
    <source>
        <dbReference type="ARBA" id="ARBA00022475"/>
    </source>
</evidence>
<evidence type="ECO:0000256" key="5">
    <source>
        <dbReference type="ARBA" id="ARBA00023136"/>
    </source>
</evidence>
<dbReference type="PANTHER" id="PTHR37481:SF1">
    <property type="entry name" value="LIPOPOLYSACCHARIDE EXPORT SYSTEM PROTEIN LPTC"/>
    <property type="match status" value="1"/>
</dbReference>
<feature type="chain" id="PRO_5045708416" description="LPS export ABC transporter periplasmic protein LptC" evidence="7">
    <location>
        <begin position="21"/>
        <end position="200"/>
    </location>
</feature>
<gene>
    <name evidence="8" type="ORF">GCM10010993_04090</name>
</gene>
<evidence type="ECO:0000256" key="3">
    <source>
        <dbReference type="ARBA" id="ARBA00022692"/>
    </source>
</evidence>
<comment type="caution">
    <text evidence="8">The sequence shown here is derived from an EMBL/GenBank/DDBJ whole genome shotgun (WGS) entry which is preliminary data.</text>
</comment>
<keyword evidence="4" id="KW-1133">Transmembrane helix</keyword>
<evidence type="ECO:0008006" key="10">
    <source>
        <dbReference type="Google" id="ProtNLM"/>
    </source>
</evidence>
<protein>
    <recommendedName>
        <fullName evidence="10">LPS export ABC transporter periplasmic protein LptC</fullName>
    </recommendedName>
</protein>
<sequence length="200" mass="23145">MLRLLSFVFILLVVSFSSCKEEVDTSFMESYLGPTGIGYDIDLVHSDSTQIKINLKAKKQLEFSSGDYEFPEGIEIFFYDDKGELTTTIRADRGYYIRKDDVYRGEGDVQVENMEKQQKLASEELFWNPTTKRIYTEKFVTIQDPQRLIKGTGMEADESFSEYEIKKVIDSRTIIPGEENEIKQNKTDVQGDDNQRQIPE</sequence>
<dbReference type="RefSeq" id="WP_188439115.1">
    <property type="nucleotide sequence ID" value="NZ_BMFD01000001.1"/>
</dbReference>
<dbReference type="NCBIfam" id="TIGR04409">
    <property type="entry name" value="LptC_YrbK"/>
    <property type="match status" value="1"/>
</dbReference>
<keyword evidence="3" id="KW-0812">Transmembrane</keyword>
<reference evidence="9" key="1">
    <citation type="journal article" date="2019" name="Int. J. Syst. Evol. Microbiol.">
        <title>The Global Catalogue of Microorganisms (GCM) 10K type strain sequencing project: providing services to taxonomists for standard genome sequencing and annotation.</title>
        <authorList>
            <consortium name="The Broad Institute Genomics Platform"/>
            <consortium name="The Broad Institute Genome Sequencing Center for Infectious Disease"/>
            <person name="Wu L."/>
            <person name="Ma J."/>
        </authorList>
    </citation>
    <scope>NUCLEOTIDE SEQUENCE [LARGE SCALE GENOMIC DNA]</scope>
    <source>
        <strain evidence="9">CGMCC 1.12479</strain>
    </source>
</reference>
<dbReference type="InterPro" id="IPR010664">
    <property type="entry name" value="LipoPS_assembly_LptC-rel"/>
</dbReference>
<evidence type="ECO:0000256" key="6">
    <source>
        <dbReference type="SAM" id="MobiDB-lite"/>
    </source>
</evidence>
<evidence type="ECO:0000256" key="7">
    <source>
        <dbReference type="SAM" id="SignalP"/>
    </source>
</evidence>
<name>A0ABQ1LS72_9BACT</name>
<accession>A0ABQ1LS72</accession>
<keyword evidence="5" id="KW-0472">Membrane</keyword>
<keyword evidence="9" id="KW-1185">Reference proteome</keyword>
<organism evidence="8 9">
    <name type="scientific">Belliella aquatica</name>
    <dbReference type="NCBI Taxonomy" id="1323734"/>
    <lineage>
        <taxon>Bacteria</taxon>
        <taxon>Pseudomonadati</taxon>
        <taxon>Bacteroidota</taxon>
        <taxon>Cytophagia</taxon>
        <taxon>Cytophagales</taxon>
        <taxon>Cyclobacteriaceae</taxon>
        <taxon>Belliella</taxon>
    </lineage>
</organism>
<dbReference type="Gene3D" id="2.60.450.10">
    <property type="entry name" value="Lipopolysaccharide (LPS) transport protein A like domain"/>
    <property type="match status" value="1"/>
</dbReference>
<evidence type="ECO:0000313" key="8">
    <source>
        <dbReference type="EMBL" id="GGC28260.1"/>
    </source>
</evidence>
<dbReference type="Pfam" id="PF06835">
    <property type="entry name" value="LptC"/>
    <property type="match status" value="1"/>
</dbReference>
<dbReference type="InterPro" id="IPR052363">
    <property type="entry name" value="LPS_export_LptC"/>
</dbReference>
<keyword evidence="2" id="KW-0997">Cell inner membrane</keyword>
<dbReference type="EMBL" id="BMFD01000001">
    <property type="protein sequence ID" value="GGC28260.1"/>
    <property type="molecule type" value="Genomic_DNA"/>
</dbReference>
<proteinExistence type="predicted"/>